<feature type="region of interest" description="Disordered" evidence="7">
    <location>
        <begin position="519"/>
        <end position="550"/>
    </location>
</feature>
<dbReference type="PANTHER" id="PTHR47959">
    <property type="entry name" value="ATP-DEPENDENT RNA HELICASE RHLE-RELATED"/>
    <property type="match status" value="1"/>
</dbReference>
<evidence type="ECO:0000256" key="5">
    <source>
        <dbReference type="ARBA" id="ARBA00022840"/>
    </source>
</evidence>
<dbReference type="PROSITE" id="PS51195">
    <property type="entry name" value="Q_MOTIF"/>
    <property type="match status" value="1"/>
</dbReference>
<feature type="region of interest" description="Disordered" evidence="7">
    <location>
        <begin position="73"/>
        <end position="122"/>
    </location>
</feature>
<evidence type="ECO:0000256" key="1">
    <source>
        <dbReference type="ARBA" id="ARBA00012552"/>
    </source>
</evidence>
<proteinExistence type="predicted"/>
<keyword evidence="5" id="KW-0067">ATP-binding</keyword>
<dbReference type="SMART" id="SM00490">
    <property type="entry name" value="HELICc"/>
    <property type="match status" value="1"/>
</dbReference>
<sequence>MNQLCKNLVTKNFMFKNALNSVKYINNKNFLLTQAISCLSSLRILNNAETFKTSQRLYVTNTDSTSSYKVKYDREEKGEFQPRNRDYSRKPNFRNRPEFEDRNDRFGSKEEDFENAEPVEPTGTKVDYLNKEHHNFGNFNIPEKLLARLKELGYTQPFEIQEKTLPHTLAGKDLVGKAFTGSGKTLAFAIPIISQIIKSENKNSRYPKCLVLSPTRELCLQLTKTIQDLAPDMKCLSIVGGTGYEYQISALNQKVDIVCATPGRLKDLMNRKNFIPDDIEIICLDEADELLNPNFQEQIHDVIEMTNKKQMLMFSATINKSVQGIIGTYMKNPVTVDLTEGQKQKLPANIEHFVVKAGESNFNDIIVHCIDKFKSERCIVFTNMKRDAIRLNFNLSRNGFRCSDLHSDLSQRKREDILRKFRTGYYNIIIATDVAARGIDIPEVDLVIQAGAPSNGVDFYIHRSGRTGRAGRAGRSILIEDGTKENFMRMITRLVKFKPLELPDHMAEKISLPTNFEERPRSFNERPRSFDGRPRNFDERPRFKKNYESRDYDRSNMNRFTKSFNKDRNYERFYKDE</sequence>
<accession>A0A813M6S9</accession>
<feature type="domain" description="Helicase ATP-binding" evidence="8">
    <location>
        <begin position="165"/>
        <end position="336"/>
    </location>
</feature>
<comment type="caution">
    <text evidence="11">The sequence shown here is derived from an EMBL/GenBank/DDBJ whole genome shotgun (WGS) entry which is preliminary data.</text>
</comment>
<organism evidence="11 12">
    <name type="scientific">Brachionus calyciflorus</name>
    <dbReference type="NCBI Taxonomy" id="104777"/>
    <lineage>
        <taxon>Eukaryota</taxon>
        <taxon>Metazoa</taxon>
        <taxon>Spiralia</taxon>
        <taxon>Gnathifera</taxon>
        <taxon>Rotifera</taxon>
        <taxon>Eurotatoria</taxon>
        <taxon>Monogononta</taxon>
        <taxon>Pseudotrocha</taxon>
        <taxon>Ploima</taxon>
        <taxon>Brachionidae</taxon>
        <taxon>Brachionus</taxon>
    </lineage>
</organism>
<dbReference type="InterPro" id="IPR014001">
    <property type="entry name" value="Helicase_ATP-bd"/>
</dbReference>
<dbReference type="AlphaFoldDB" id="A0A813M6S9"/>
<gene>
    <name evidence="11" type="ORF">OXX778_LOCUS1853</name>
</gene>
<evidence type="ECO:0000256" key="6">
    <source>
        <dbReference type="PROSITE-ProRule" id="PRU00552"/>
    </source>
</evidence>
<feature type="domain" description="Helicase C-terminal" evidence="9">
    <location>
        <begin position="349"/>
        <end position="510"/>
    </location>
</feature>
<dbReference type="GO" id="GO:0016787">
    <property type="term" value="F:hydrolase activity"/>
    <property type="evidence" value="ECO:0007669"/>
    <property type="project" value="UniProtKB-KW"/>
</dbReference>
<dbReference type="PROSITE" id="PS51194">
    <property type="entry name" value="HELICASE_CTER"/>
    <property type="match status" value="1"/>
</dbReference>
<dbReference type="Pfam" id="PF00271">
    <property type="entry name" value="Helicase_C"/>
    <property type="match status" value="1"/>
</dbReference>
<feature type="short sequence motif" description="Q motif" evidence="6">
    <location>
        <begin position="134"/>
        <end position="162"/>
    </location>
</feature>
<evidence type="ECO:0000313" key="11">
    <source>
        <dbReference type="EMBL" id="CAF0717735.1"/>
    </source>
</evidence>
<dbReference type="Proteomes" id="UP000663879">
    <property type="component" value="Unassembled WGS sequence"/>
</dbReference>
<evidence type="ECO:0000259" key="8">
    <source>
        <dbReference type="PROSITE" id="PS51192"/>
    </source>
</evidence>
<dbReference type="CDD" id="cd00268">
    <property type="entry name" value="DEADc"/>
    <property type="match status" value="1"/>
</dbReference>
<keyword evidence="12" id="KW-1185">Reference proteome</keyword>
<evidence type="ECO:0000256" key="3">
    <source>
        <dbReference type="ARBA" id="ARBA00022801"/>
    </source>
</evidence>
<evidence type="ECO:0000256" key="4">
    <source>
        <dbReference type="ARBA" id="ARBA00022806"/>
    </source>
</evidence>
<keyword evidence="2" id="KW-0547">Nucleotide-binding</keyword>
<dbReference type="EMBL" id="CAJNOC010000130">
    <property type="protein sequence ID" value="CAF0717735.1"/>
    <property type="molecule type" value="Genomic_DNA"/>
</dbReference>
<name>A0A813M6S9_9BILA</name>
<dbReference type="CDD" id="cd18787">
    <property type="entry name" value="SF2_C_DEAD"/>
    <property type="match status" value="1"/>
</dbReference>
<feature type="compositionally biased region" description="Basic and acidic residues" evidence="7">
    <location>
        <begin position="73"/>
        <end position="110"/>
    </location>
</feature>
<keyword evidence="4" id="KW-0347">Helicase</keyword>
<dbReference type="GO" id="GO:0003724">
    <property type="term" value="F:RNA helicase activity"/>
    <property type="evidence" value="ECO:0007669"/>
    <property type="project" value="UniProtKB-EC"/>
</dbReference>
<dbReference type="PANTHER" id="PTHR47959:SF1">
    <property type="entry name" value="ATP-DEPENDENT RNA HELICASE DBPA"/>
    <property type="match status" value="1"/>
</dbReference>
<keyword evidence="3" id="KW-0378">Hydrolase</keyword>
<dbReference type="InterPro" id="IPR011545">
    <property type="entry name" value="DEAD/DEAH_box_helicase_dom"/>
</dbReference>
<dbReference type="GO" id="GO:0005829">
    <property type="term" value="C:cytosol"/>
    <property type="evidence" value="ECO:0007669"/>
    <property type="project" value="TreeGrafter"/>
</dbReference>
<dbReference type="InterPro" id="IPR014014">
    <property type="entry name" value="RNA_helicase_DEAD_Q_motif"/>
</dbReference>
<dbReference type="GO" id="GO:0003676">
    <property type="term" value="F:nucleic acid binding"/>
    <property type="evidence" value="ECO:0007669"/>
    <property type="project" value="InterPro"/>
</dbReference>
<dbReference type="OrthoDB" id="196131at2759"/>
<feature type="domain" description="DEAD-box RNA helicase Q" evidence="10">
    <location>
        <begin position="134"/>
        <end position="162"/>
    </location>
</feature>
<evidence type="ECO:0000259" key="9">
    <source>
        <dbReference type="PROSITE" id="PS51194"/>
    </source>
</evidence>
<dbReference type="PROSITE" id="PS51192">
    <property type="entry name" value="HELICASE_ATP_BIND_1"/>
    <property type="match status" value="1"/>
</dbReference>
<dbReference type="SUPFAM" id="SSF52540">
    <property type="entry name" value="P-loop containing nucleoside triphosphate hydrolases"/>
    <property type="match status" value="1"/>
</dbReference>
<dbReference type="InterPro" id="IPR044742">
    <property type="entry name" value="DEAD/DEAH_RhlB"/>
</dbReference>
<dbReference type="GO" id="GO:0005524">
    <property type="term" value="F:ATP binding"/>
    <property type="evidence" value="ECO:0007669"/>
    <property type="project" value="UniProtKB-KW"/>
</dbReference>
<protein>
    <recommendedName>
        <fullName evidence="1">RNA helicase</fullName>
        <ecNumber evidence="1">3.6.4.13</ecNumber>
    </recommendedName>
</protein>
<evidence type="ECO:0000259" key="10">
    <source>
        <dbReference type="PROSITE" id="PS51195"/>
    </source>
</evidence>
<evidence type="ECO:0000256" key="2">
    <source>
        <dbReference type="ARBA" id="ARBA00022741"/>
    </source>
</evidence>
<evidence type="ECO:0000256" key="7">
    <source>
        <dbReference type="SAM" id="MobiDB-lite"/>
    </source>
</evidence>
<evidence type="ECO:0000313" key="12">
    <source>
        <dbReference type="Proteomes" id="UP000663879"/>
    </source>
</evidence>
<dbReference type="SMART" id="SM00487">
    <property type="entry name" value="DEXDc"/>
    <property type="match status" value="1"/>
</dbReference>
<dbReference type="Pfam" id="PF00270">
    <property type="entry name" value="DEAD"/>
    <property type="match status" value="1"/>
</dbReference>
<dbReference type="InterPro" id="IPR027417">
    <property type="entry name" value="P-loop_NTPase"/>
</dbReference>
<dbReference type="InterPro" id="IPR050079">
    <property type="entry name" value="DEAD_box_RNA_helicase"/>
</dbReference>
<reference evidence="11" key="1">
    <citation type="submission" date="2021-02" db="EMBL/GenBank/DDBJ databases">
        <authorList>
            <person name="Nowell W R."/>
        </authorList>
    </citation>
    <scope>NUCLEOTIDE SEQUENCE</scope>
    <source>
        <strain evidence="11">Ploen Becks lab</strain>
    </source>
</reference>
<dbReference type="Gene3D" id="3.40.50.300">
    <property type="entry name" value="P-loop containing nucleotide triphosphate hydrolases"/>
    <property type="match status" value="2"/>
</dbReference>
<dbReference type="EC" id="3.6.4.13" evidence="1"/>
<dbReference type="InterPro" id="IPR001650">
    <property type="entry name" value="Helicase_C-like"/>
</dbReference>